<sequence>MNKISKKGLLVSCLLSSILLSACSTPMQSRSVDKEVEIYLVRHGKTMLNTTDRVQGWSDAVLTPEGEEVVNTVAVGLQDVPFVGAFSSDSGRSVQTAELILAKNQTSNQLVVQKDWRMREFNFGTYEGDLNHNMWSDIAKHQGMTFDEWFNSDVSPREFADSVAALEKVKMAKEKNPPSNWPAEDYATITKRLRAGIEEIAKQSADQGGGPILVVSHGLSIGALVDNLKGGYQLPAGGIKNASVTKIHYKNGQFEVKEIGDVSYLEKGKAILGQETK</sequence>
<keyword evidence="2" id="KW-0732">Signal</keyword>
<evidence type="ECO:0000313" key="3">
    <source>
        <dbReference type="EMBL" id="MFC0179337.1"/>
    </source>
</evidence>
<dbReference type="PROSITE" id="PS51257">
    <property type="entry name" value="PROKAR_LIPOPROTEIN"/>
    <property type="match status" value="1"/>
</dbReference>
<dbReference type="PANTHER" id="PTHR46517:SF1">
    <property type="entry name" value="FRUCTOSE-2,6-BISPHOSPHATASE TIGAR"/>
    <property type="match status" value="1"/>
</dbReference>
<dbReference type="CDD" id="cd07067">
    <property type="entry name" value="HP_PGM_like"/>
    <property type="match status" value="1"/>
</dbReference>
<keyword evidence="1" id="KW-0378">Hydrolase</keyword>
<comment type="caution">
    <text evidence="3">The sequence shown here is derived from an EMBL/GenBank/DDBJ whole genome shotgun (WGS) entry which is preliminary data.</text>
</comment>
<dbReference type="SUPFAM" id="SSF53254">
    <property type="entry name" value="Phosphoglycerate mutase-like"/>
    <property type="match status" value="1"/>
</dbReference>
<feature type="signal peptide" evidence="2">
    <location>
        <begin position="1"/>
        <end position="22"/>
    </location>
</feature>
<dbReference type="InterPro" id="IPR051695">
    <property type="entry name" value="Phosphoglycerate_Mutase"/>
</dbReference>
<evidence type="ECO:0000313" key="4">
    <source>
        <dbReference type="Proteomes" id="UP001589758"/>
    </source>
</evidence>
<reference evidence="3 4" key="1">
    <citation type="submission" date="2024-09" db="EMBL/GenBank/DDBJ databases">
        <authorList>
            <person name="Sun Q."/>
            <person name="Mori K."/>
        </authorList>
    </citation>
    <scope>NUCLEOTIDE SEQUENCE [LARGE SCALE GENOMIC DNA]</scope>
    <source>
        <strain evidence="3 4">CCM 8545</strain>
    </source>
</reference>
<dbReference type="Proteomes" id="UP001589758">
    <property type="component" value="Unassembled WGS sequence"/>
</dbReference>
<name>A0ABV6C9R4_9GAMM</name>
<dbReference type="SMART" id="SM00855">
    <property type="entry name" value="PGAM"/>
    <property type="match status" value="1"/>
</dbReference>
<keyword evidence="4" id="KW-1185">Reference proteome</keyword>
<dbReference type="Gene3D" id="3.40.50.1240">
    <property type="entry name" value="Phosphoglycerate mutase-like"/>
    <property type="match status" value="1"/>
</dbReference>
<proteinExistence type="predicted"/>
<evidence type="ECO:0000256" key="1">
    <source>
        <dbReference type="ARBA" id="ARBA00022801"/>
    </source>
</evidence>
<dbReference type="InterPro" id="IPR029033">
    <property type="entry name" value="His_PPase_superfam"/>
</dbReference>
<dbReference type="InterPro" id="IPR013078">
    <property type="entry name" value="His_Pase_superF_clade-1"/>
</dbReference>
<dbReference type="RefSeq" id="WP_385876436.1">
    <property type="nucleotide sequence ID" value="NZ_JBHLXE010000046.1"/>
</dbReference>
<dbReference type="Pfam" id="PF00300">
    <property type="entry name" value="His_Phos_1"/>
    <property type="match status" value="2"/>
</dbReference>
<accession>A0ABV6C9R4</accession>
<protein>
    <submittedName>
        <fullName evidence="3">Histidine phosphatase family protein</fullName>
    </submittedName>
</protein>
<evidence type="ECO:0000256" key="2">
    <source>
        <dbReference type="SAM" id="SignalP"/>
    </source>
</evidence>
<dbReference type="EMBL" id="JBHLXE010000046">
    <property type="protein sequence ID" value="MFC0179337.1"/>
    <property type="molecule type" value="Genomic_DNA"/>
</dbReference>
<organism evidence="3 4">
    <name type="scientific">Thorsellia kenyensis</name>
    <dbReference type="NCBI Taxonomy" id="1549888"/>
    <lineage>
        <taxon>Bacteria</taxon>
        <taxon>Pseudomonadati</taxon>
        <taxon>Pseudomonadota</taxon>
        <taxon>Gammaproteobacteria</taxon>
        <taxon>Enterobacterales</taxon>
        <taxon>Thorselliaceae</taxon>
        <taxon>Thorsellia</taxon>
    </lineage>
</organism>
<gene>
    <name evidence="3" type="ORF">ACFFIT_04380</name>
</gene>
<dbReference type="PANTHER" id="PTHR46517">
    <property type="entry name" value="FRUCTOSE-2,6-BISPHOSPHATASE TIGAR"/>
    <property type="match status" value="1"/>
</dbReference>
<feature type="chain" id="PRO_5047498977" evidence="2">
    <location>
        <begin position="23"/>
        <end position="277"/>
    </location>
</feature>